<feature type="compositionally biased region" description="Low complexity" evidence="1">
    <location>
        <begin position="368"/>
        <end position="382"/>
    </location>
</feature>
<dbReference type="InterPro" id="IPR053094">
    <property type="entry name" value="Zinc_metalloprotease_ZmpB"/>
</dbReference>
<feature type="region of interest" description="Disordered" evidence="1">
    <location>
        <begin position="180"/>
        <end position="343"/>
    </location>
</feature>
<dbReference type="EMBL" id="VDEP01000204">
    <property type="protein sequence ID" value="KAA1124455.1"/>
    <property type="molecule type" value="Genomic_DNA"/>
</dbReference>
<dbReference type="AlphaFoldDB" id="A0A5B0RHR6"/>
<feature type="region of interest" description="Disordered" evidence="1">
    <location>
        <begin position="82"/>
        <end position="123"/>
    </location>
</feature>
<protein>
    <submittedName>
        <fullName evidence="2">Golgi to ER traffic-protein</fullName>
    </submittedName>
</protein>
<gene>
    <name evidence="2" type="primary">GET3_69</name>
    <name evidence="2" type="ORF">PGTUg99_033067</name>
</gene>
<feature type="compositionally biased region" description="Basic and acidic residues" evidence="1">
    <location>
        <begin position="308"/>
        <end position="319"/>
    </location>
</feature>
<sequence>MNLQEVLATTLRKLAEVRHKQQPAPYQKIVLTRGPRSLRELREVEFPEHCTTLRQLSKIRPNPQPAPNHSIRSHLFLSDPKFSTPAFSKQTQTKCRQSPESQPQSHLALQPQSYNPSARTVDEMDARHLKTKEPAPQGNFTVLTESKENANLGIADCNAAFEHGLGISTGQAGVIWKNDQAQAAPDEASQEGNKFLAPPSTGLNNLTGNDGTTGDNPDHGAASLKSPSDMDIDNCEDVVDGAGPKDNFEDPSVDKKSEKDSASEKENQKAVVSAGAHLASSGVPTLNPETLKFNKLPSDSSQSSAEPAAKKPRTEKYSRELFQSAQAPTSSQSGLPIQDSQASLGPLHSIPVKIESHKKSPSETNSKAPTEPTTTPAPSASELNENYKVEEKSLKVPEMFQKAISYEVLFRSPNNMLVQLDKLQMKTVQLLLKDSGFYISKEIHDFMIEIIGWNVNNYLDHGGYKINSFKIQNASANLDEINQSLDNKGFSSVIRSCPRLLQLDGGDPFFQKDVVNFDNLAKLGRFKDERNTDGSWKCLFGLMIRSSTSTNEIYHDKETGFKLAVNCIRSLLWHCLNPIDTNTRIQPETQTTSSQNGIEEALKFVILKCREFSSKFSSTPAIKGNGLHFLKKRIWETLMSILLTHCSAHSPRGERYWTRQKNGNQKKDSMKKEVELKDLYRKIGLDVTTENWGRKRQAALGSASIFLAFGPVGWWTGFTNTNNYNLKSVYGLINLARHKHTYLKNNPSRCNNSNPFNSHHPWSNVQALVYSCLEDLKYHLEKSEQEKDIDWENVMEVWGRKLSEEAISQAALIDIISEISFPGKSLSWEGVEAQSIVLHNNTFTENLRHKWKEFMRLGMELPQIEEPGEDAAKEKSTNA</sequence>
<feature type="compositionally biased region" description="Polar residues" evidence="1">
    <location>
        <begin position="201"/>
        <end position="215"/>
    </location>
</feature>
<feature type="compositionally biased region" description="Acidic residues" evidence="1">
    <location>
        <begin position="230"/>
        <end position="239"/>
    </location>
</feature>
<feature type="compositionally biased region" description="Basic and acidic residues" evidence="1">
    <location>
        <begin position="246"/>
        <end position="268"/>
    </location>
</feature>
<dbReference type="PANTHER" id="PTHR48193">
    <property type="entry name" value="ZINC METALLOPROTEASE ZMPB-RELATED"/>
    <property type="match status" value="1"/>
</dbReference>
<evidence type="ECO:0000256" key="1">
    <source>
        <dbReference type="SAM" id="MobiDB-lite"/>
    </source>
</evidence>
<evidence type="ECO:0000313" key="2">
    <source>
        <dbReference type="EMBL" id="KAA1124455.1"/>
    </source>
</evidence>
<organism evidence="2 3">
    <name type="scientific">Puccinia graminis f. sp. tritici</name>
    <dbReference type="NCBI Taxonomy" id="56615"/>
    <lineage>
        <taxon>Eukaryota</taxon>
        <taxon>Fungi</taxon>
        <taxon>Dikarya</taxon>
        <taxon>Basidiomycota</taxon>
        <taxon>Pucciniomycotina</taxon>
        <taxon>Pucciniomycetes</taxon>
        <taxon>Pucciniales</taxon>
        <taxon>Pucciniaceae</taxon>
        <taxon>Puccinia</taxon>
    </lineage>
</organism>
<name>A0A5B0RHR6_PUCGR</name>
<feature type="compositionally biased region" description="Polar residues" evidence="1">
    <location>
        <begin position="85"/>
        <end position="118"/>
    </location>
</feature>
<proteinExistence type="predicted"/>
<reference evidence="2 3" key="1">
    <citation type="submission" date="2019-05" db="EMBL/GenBank/DDBJ databases">
        <title>Emergence of the Ug99 lineage of the wheat stem rust pathogen through somatic hybridization.</title>
        <authorList>
            <person name="Li F."/>
            <person name="Upadhyaya N.M."/>
            <person name="Sperschneider J."/>
            <person name="Matny O."/>
            <person name="Nguyen-Phuc H."/>
            <person name="Mago R."/>
            <person name="Raley C."/>
            <person name="Miller M.E."/>
            <person name="Silverstein K.A.T."/>
            <person name="Henningsen E."/>
            <person name="Hirsch C.D."/>
            <person name="Visser B."/>
            <person name="Pretorius Z.A."/>
            <person name="Steffenson B.J."/>
            <person name="Schwessinger B."/>
            <person name="Dodds P.N."/>
            <person name="Figueroa M."/>
        </authorList>
    </citation>
    <scope>NUCLEOTIDE SEQUENCE [LARGE SCALE GENOMIC DNA]</scope>
    <source>
        <strain evidence="2 3">Ug99</strain>
    </source>
</reference>
<comment type="caution">
    <text evidence="2">The sequence shown here is derived from an EMBL/GenBank/DDBJ whole genome shotgun (WGS) entry which is preliminary data.</text>
</comment>
<dbReference type="Proteomes" id="UP000325313">
    <property type="component" value="Unassembled WGS sequence"/>
</dbReference>
<evidence type="ECO:0000313" key="3">
    <source>
        <dbReference type="Proteomes" id="UP000325313"/>
    </source>
</evidence>
<feature type="region of interest" description="Disordered" evidence="1">
    <location>
        <begin position="355"/>
        <end position="385"/>
    </location>
</feature>
<dbReference type="PANTHER" id="PTHR48193:SF2">
    <property type="entry name" value="ZINC METALLOPROTEASE ZMPB"/>
    <property type="match status" value="1"/>
</dbReference>
<feature type="compositionally biased region" description="Polar residues" evidence="1">
    <location>
        <begin position="321"/>
        <end position="343"/>
    </location>
</feature>
<accession>A0A5B0RHR6</accession>